<dbReference type="GO" id="GO:0004479">
    <property type="term" value="F:methionyl-tRNA formyltransferase activity"/>
    <property type="evidence" value="ECO:0007669"/>
    <property type="project" value="TreeGrafter"/>
</dbReference>
<gene>
    <name evidence="2" type="ORF">F0A17_02895</name>
</gene>
<accession>A0A7V7G3E8</accession>
<protein>
    <submittedName>
        <fullName evidence="2">UDP-glucuronic acid dehydrogenase</fullName>
    </submittedName>
</protein>
<dbReference type="SUPFAM" id="SSF50486">
    <property type="entry name" value="FMT C-terminal domain-like"/>
    <property type="match status" value="1"/>
</dbReference>
<evidence type="ECO:0000313" key="2">
    <source>
        <dbReference type="EMBL" id="KAA0014607.1"/>
    </source>
</evidence>
<dbReference type="InterPro" id="IPR036477">
    <property type="entry name" value="Formyl_transf_N_sf"/>
</dbReference>
<dbReference type="InterPro" id="IPR011034">
    <property type="entry name" value="Formyl_transferase-like_C_sf"/>
</dbReference>
<keyword evidence="3" id="KW-1185">Reference proteome</keyword>
<reference evidence="2 3" key="1">
    <citation type="submission" date="2019-08" db="EMBL/GenBank/DDBJ databases">
        <title>Bioinformatics analysis of the strain L3 and L5.</title>
        <authorList>
            <person name="Li X."/>
        </authorList>
    </citation>
    <scope>NUCLEOTIDE SEQUENCE [LARGE SCALE GENOMIC DNA]</scope>
    <source>
        <strain evidence="2 3">L5</strain>
    </source>
</reference>
<proteinExistence type="predicted"/>
<comment type="caution">
    <text evidence="2">The sequence shown here is derived from an EMBL/GenBank/DDBJ whole genome shotgun (WGS) entry which is preliminary data.</text>
</comment>
<dbReference type="PANTHER" id="PTHR11138">
    <property type="entry name" value="METHIONYL-TRNA FORMYLTRANSFERASE"/>
    <property type="match status" value="1"/>
</dbReference>
<dbReference type="PANTHER" id="PTHR11138:SF5">
    <property type="entry name" value="METHIONYL-TRNA FORMYLTRANSFERASE, MITOCHONDRIAL"/>
    <property type="match status" value="1"/>
</dbReference>
<dbReference type="EMBL" id="VTPY01000001">
    <property type="protein sequence ID" value="KAA0014607.1"/>
    <property type="molecule type" value="Genomic_DNA"/>
</dbReference>
<evidence type="ECO:0000313" key="3">
    <source>
        <dbReference type="Proteomes" id="UP000486760"/>
    </source>
</evidence>
<organism evidence="2 3">
    <name type="scientific">Billgrantia pellis</name>
    <dbReference type="NCBI Taxonomy" id="2606936"/>
    <lineage>
        <taxon>Bacteria</taxon>
        <taxon>Pseudomonadati</taxon>
        <taxon>Pseudomonadota</taxon>
        <taxon>Gammaproteobacteria</taxon>
        <taxon>Oceanospirillales</taxon>
        <taxon>Halomonadaceae</taxon>
        <taxon>Billgrantia</taxon>
    </lineage>
</organism>
<dbReference type="RefSeq" id="WP_149326817.1">
    <property type="nucleotide sequence ID" value="NZ_VTPY01000001.1"/>
</dbReference>
<feature type="domain" description="Formyl transferase N-terminal" evidence="1">
    <location>
        <begin position="43"/>
        <end position="128"/>
    </location>
</feature>
<evidence type="ECO:0000259" key="1">
    <source>
        <dbReference type="Pfam" id="PF00551"/>
    </source>
</evidence>
<dbReference type="AlphaFoldDB" id="A0A7V7G3E8"/>
<dbReference type="Pfam" id="PF00551">
    <property type="entry name" value="Formyl_trans_N"/>
    <property type="match status" value="1"/>
</dbReference>
<sequence>MQITLLCTSPEHPVNDWLARWQALHQVNHDITLCRDKGDLPGGDILFLISCSQIIDAATRASYRYTLVLHASDLPRGRGWSPHVWALLEGAEAITVSLLNAEDGVDTGAIWAKRTIPIPAHALYDEIHCLLFDTELALMDEALQLISAGCEPVPQPLHFHPTYYRKRTPLDSEIDPRRPLSELFSTIRVMDPQRYPAFFRLHGHIYTIEFKKVTNHEDN</sequence>
<dbReference type="Proteomes" id="UP000486760">
    <property type="component" value="Unassembled WGS sequence"/>
</dbReference>
<dbReference type="Gene3D" id="3.40.50.12230">
    <property type="match status" value="1"/>
</dbReference>
<dbReference type="SUPFAM" id="SSF53328">
    <property type="entry name" value="Formyltransferase"/>
    <property type="match status" value="1"/>
</dbReference>
<dbReference type="InterPro" id="IPR002376">
    <property type="entry name" value="Formyl_transf_N"/>
</dbReference>
<dbReference type="GO" id="GO:0005829">
    <property type="term" value="C:cytosol"/>
    <property type="evidence" value="ECO:0007669"/>
    <property type="project" value="TreeGrafter"/>
</dbReference>
<name>A0A7V7G3E8_9GAMM</name>